<dbReference type="InterPro" id="IPR025766">
    <property type="entry name" value="ADD"/>
</dbReference>
<dbReference type="InterPro" id="IPR041430">
    <property type="entry name" value="ADD_ATRX"/>
</dbReference>
<evidence type="ECO:0000313" key="13">
    <source>
        <dbReference type="EMBL" id="KAF8767830.1"/>
    </source>
</evidence>
<evidence type="ECO:0000256" key="5">
    <source>
        <dbReference type="ARBA" id="ARBA00022771"/>
    </source>
</evidence>
<feature type="compositionally biased region" description="Basic and acidic residues" evidence="11">
    <location>
        <begin position="650"/>
        <end position="659"/>
    </location>
</feature>
<keyword evidence="10" id="KW-0539">Nucleus</keyword>
<feature type="compositionally biased region" description="Basic and acidic residues" evidence="11">
    <location>
        <begin position="267"/>
        <end position="291"/>
    </location>
</feature>
<evidence type="ECO:0000256" key="7">
    <source>
        <dbReference type="ARBA" id="ARBA00022833"/>
    </source>
</evidence>
<keyword evidence="3" id="KW-0479">Metal-binding</keyword>
<sequence length="964" mass="109935">MSDSVSSIKKDNSSDQEDILIEIPQLAGNELVKKSQLTRLDIRGLVVRCTSCLHQINHHDPDKLRKHIRLGVIVCSDCYDFYGSSEFSQDESGNYNYCAWCGNGGKLYLCDFCPNTFCSTCVRRNIGRAAVSEMSKEGWKCYCCDPSKLKHKVAFCDLLLEYSKNEQKKRDKKSLLTSKLIKNGIKNLPEANNFLLSAFDSVDDSCKSFHRRVEKLKNIGMSQSKSLKHIISKFEETVNSHKRELNHVIKSLSSKYISYLENQKKSVENHEKSSESKDNNIAEKSESKQDLEINGDDSLKADQTGDVDMENLNDHNDEAKLHNGEEKINEDNYKAKLSLLNQAESSLSEIDDILADAPALMDSSDEKDSKNTKTDEKLSENASDNKNLMDNKRKKILKMQKQKLMESYQKMHQIIRMKLDFNSITFLSSASAENSESSIYLSSDGEIKTKEKEKKKAVKKSRKKVIITKDDPKLKLKTSVVLQRCDHLLPNGETTIPLPASYLLEDLDKYIKSLTKEPVIREKQASSDTEKEEKPKEVKKPKVPKKKYSSSSSSICLSSTEDEETNKKKLFKTNIDDPNTLAKKKIFSVTSDESVFTDTTEEDEETTKKKKSKKGKAQSDSSDDFQPKKKRKFDKLLHKRISSEEDSDFEGEKKPGERKKPTKRKRLASDDSKSENKKLDSDETTSTDSEEEKQRKKRKRKRIKKAAVSSSSDEGKKKDEEAESQNTPGKGRKNIKKILSKKDLAMETKEAQNLERERRKRVQERQNLYNVITDTGADGSELITRKMVLEIDPVSKEEIVEIHPDIVDKLKPHQVNGIKFMWECTIESLKQLETEKGSGCILAHCMGLGKTLQVIAFLHTCLTNKHVNKYIKTALVICPYNTVLNWSKELDYWLQEVEGNILVHELTLAKDNLTRVDVLEYWQRDGGILIISYDLFRRLAVAKIKGLKSKSRTAIFRSLIDPGI</sequence>
<dbReference type="CDD" id="cd11726">
    <property type="entry name" value="ADDz_ATRX"/>
    <property type="match status" value="1"/>
</dbReference>
<keyword evidence="5" id="KW-0863">Zinc-finger</keyword>
<evidence type="ECO:0000256" key="1">
    <source>
        <dbReference type="ARBA" id="ARBA00004123"/>
    </source>
</evidence>
<dbReference type="InterPro" id="IPR038718">
    <property type="entry name" value="SNF2-like_sf"/>
</dbReference>
<protein>
    <submittedName>
        <fullName evidence="13">Transcriptional regulator ATRX like protein</fullName>
    </submittedName>
</protein>
<organism evidence="13 14">
    <name type="scientific">Argiope bruennichi</name>
    <name type="common">Wasp spider</name>
    <name type="synonym">Aranea bruennichi</name>
    <dbReference type="NCBI Taxonomy" id="94029"/>
    <lineage>
        <taxon>Eukaryota</taxon>
        <taxon>Metazoa</taxon>
        <taxon>Ecdysozoa</taxon>
        <taxon>Arthropoda</taxon>
        <taxon>Chelicerata</taxon>
        <taxon>Arachnida</taxon>
        <taxon>Araneae</taxon>
        <taxon>Araneomorphae</taxon>
        <taxon>Entelegynae</taxon>
        <taxon>Araneoidea</taxon>
        <taxon>Araneidae</taxon>
        <taxon>Argiope</taxon>
    </lineage>
</organism>
<evidence type="ECO:0000256" key="10">
    <source>
        <dbReference type="ARBA" id="ARBA00023242"/>
    </source>
</evidence>
<evidence type="ECO:0000256" key="4">
    <source>
        <dbReference type="ARBA" id="ARBA00022741"/>
    </source>
</evidence>
<comment type="similarity">
    <text evidence="2">Belongs to the SNF2/RAD54 helicase family.</text>
</comment>
<dbReference type="InterPro" id="IPR000330">
    <property type="entry name" value="SNF2_N"/>
</dbReference>
<comment type="caution">
    <text evidence="13">The sequence shown here is derived from an EMBL/GenBank/DDBJ whole genome shotgun (WGS) entry which is preliminary data.</text>
</comment>
<dbReference type="InterPro" id="IPR027417">
    <property type="entry name" value="P-loop_NTPase"/>
</dbReference>
<dbReference type="Gene3D" id="3.40.50.10810">
    <property type="entry name" value="Tandem AAA-ATPase domain"/>
    <property type="match status" value="1"/>
</dbReference>
<keyword evidence="6" id="KW-0347">Helicase</keyword>
<feature type="compositionally biased region" description="Basic residues" evidence="11">
    <location>
        <begin position="695"/>
        <end position="705"/>
    </location>
</feature>
<dbReference type="GO" id="GO:0003677">
    <property type="term" value="F:DNA binding"/>
    <property type="evidence" value="ECO:0007669"/>
    <property type="project" value="UniProtKB-KW"/>
</dbReference>
<accession>A0A8T0E920</accession>
<keyword evidence="14" id="KW-1185">Reference proteome</keyword>
<feature type="compositionally biased region" description="Basic and acidic residues" evidence="11">
    <location>
        <begin position="312"/>
        <end position="327"/>
    </location>
</feature>
<evidence type="ECO:0000313" key="14">
    <source>
        <dbReference type="Proteomes" id="UP000807504"/>
    </source>
</evidence>
<keyword evidence="6" id="KW-0378">Hydrolase</keyword>
<dbReference type="InterPro" id="IPR011011">
    <property type="entry name" value="Znf_FYVE_PHD"/>
</dbReference>
<dbReference type="GO" id="GO:0004386">
    <property type="term" value="F:helicase activity"/>
    <property type="evidence" value="ECO:0007669"/>
    <property type="project" value="UniProtKB-KW"/>
</dbReference>
<evidence type="ECO:0000256" key="2">
    <source>
        <dbReference type="ARBA" id="ARBA00007025"/>
    </source>
</evidence>
<feature type="region of interest" description="Disordered" evidence="11">
    <location>
        <begin position="521"/>
        <end position="760"/>
    </location>
</feature>
<evidence type="ECO:0000256" key="9">
    <source>
        <dbReference type="ARBA" id="ARBA00023125"/>
    </source>
</evidence>
<evidence type="ECO:0000256" key="11">
    <source>
        <dbReference type="SAM" id="MobiDB-lite"/>
    </source>
</evidence>
<dbReference type="Proteomes" id="UP000807504">
    <property type="component" value="Unassembled WGS sequence"/>
</dbReference>
<dbReference type="EMBL" id="JABXBU010002230">
    <property type="protein sequence ID" value="KAF8767830.1"/>
    <property type="molecule type" value="Genomic_DNA"/>
</dbReference>
<feature type="domain" description="PHD-type" evidence="12">
    <location>
        <begin position="37"/>
        <end position="172"/>
    </location>
</feature>
<evidence type="ECO:0000256" key="8">
    <source>
        <dbReference type="ARBA" id="ARBA00022840"/>
    </source>
</evidence>
<dbReference type="Pfam" id="PF17981">
    <property type="entry name" value="ADD_ATRX"/>
    <property type="match status" value="1"/>
</dbReference>
<feature type="compositionally biased region" description="Basic and acidic residues" evidence="11">
    <location>
        <begin position="364"/>
        <end position="379"/>
    </location>
</feature>
<feature type="compositionally biased region" description="Acidic residues" evidence="11">
    <location>
        <begin position="682"/>
        <end position="691"/>
    </location>
</feature>
<dbReference type="Pfam" id="PF00176">
    <property type="entry name" value="SNF2-rel_dom"/>
    <property type="match status" value="1"/>
</dbReference>
<dbReference type="SUPFAM" id="SSF52540">
    <property type="entry name" value="P-loop containing nucleoside triphosphate hydrolases"/>
    <property type="match status" value="1"/>
</dbReference>
<feature type="region of interest" description="Disordered" evidence="11">
    <location>
        <begin position="267"/>
        <end position="327"/>
    </location>
</feature>
<dbReference type="PANTHER" id="PTHR45797:SF3">
    <property type="entry name" value="TRANSCRIPTIONAL REGULATOR ATRX HOMOLOG"/>
    <property type="match status" value="1"/>
</dbReference>
<reference evidence="13" key="1">
    <citation type="journal article" date="2020" name="bioRxiv">
        <title>Chromosome-level reference genome of the European wasp spider Argiope bruennichi: a resource for studies on range expansion and evolutionary adaptation.</title>
        <authorList>
            <person name="Sheffer M.M."/>
            <person name="Hoppe A."/>
            <person name="Krehenwinkel H."/>
            <person name="Uhl G."/>
            <person name="Kuss A.W."/>
            <person name="Jensen L."/>
            <person name="Jensen C."/>
            <person name="Gillespie R.G."/>
            <person name="Hoff K.J."/>
            <person name="Prost S."/>
        </authorList>
    </citation>
    <scope>NUCLEOTIDE SEQUENCE</scope>
</reference>
<dbReference type="PANTHER" id="PTHR45797">
    <property type="entry name" value="RAD54-LIKE"/>
    <property type="match status" value="1"/>
</dbReference>
<dbReference type="InterPro" id="IPR044574">
    <property type="entry name" value="ARIP4-like"/>
</dbReference>
<dbReference type="GO" id="GO:0005634">
    <property type="term" value="C:nucleus"/>
    <property type="evidence" value="ECO:0007669"/>
    <property type="project" value="UniProtKB-SubCell"/>
</dbReference>
<dbReference type="SUPFAM" id="SSF57903">
    <property type="entry name" value="FYVE/PHD zinc finger"/>
    <property type="match status" value="1"/>
</dbReference>
<dbReference type="PROSITE" id="PS51533">
    <property type="entry name" value="ADD"/>
    <property type="match status" value="1"/>
</dbReference>
<name>A0A8T0E920_ARGBR</name>
<feature type="compositionally biased region" description="Basic and acidic residues" evidence="11">
    <location>
        <begin position="740"/>
        <end position="757"/>
    </location>
</feature>
<dbReference type="InterPro" id="IPR013083">
    <property type="entry name" value="Znf_RING/FYVE/PHD"/>
</dbReference>
<evidence type="ECO:0000259" key="12">
    <source>
        <dbReference type="PROSITE" id="PS51533"/>
    </source>
</evidence>
<keyword evidence="9" id="KW-0238">DNA-binding</keyword>
<dbReference type="GO" id="GO:0016887">
    <property type="term" value="F:ATP hydrolysis activity"/>
    <property type="evidence" value="ECO:0007669"/>
    <property type="project" value="InterPro"/>
</dbReference>
<proteinExistence type="inferred from homology"/>
<gene>
    <name evidence="13" type="ORF">HNY73_020721</name>
</gene>
<dbReference type="GO" id="GO:0010468">
    <property type="term" value="P:regulation of gene expression"/>
    <property type="evidence" value="ECO:0007669"/>
    <property type="project" value="UniProtKB-ARBA"/>
</dbReference>
<keyword evidence="7" id="KW-0862">Zinc</keyword>
<feature type="compositionally biased region" description="Basic residues" evidence="11">
    <location>
        <begin position="628"/>
        <end position="640"/>
    </location>
</feature>
<feature type="compositionally biased region" description="Basic and acidic residues" evidence="11">
    <location>
        <begin position="667"/>
        <end position="681"/>
    </location>
</feature>
<feature type="region of interest" description="Disordered" evidence="11">
    <location>
        <begin position="359"/>
        <end position="393"/>
    </location>
</feature>
<dbReference type="GO" id="GO:0005524">
    <property type="term" value="F:ATP binding"/>
    <property type="evidence" value="ECO:0007669"/>
    <property type="project" value="UniProtKB-KW"/>
</dbReference>
<evidence type="ECO:0000256" key="6">
    <source>
        <dbReference type="ARBA" id="ARBA00022806"/>
    </source>
</evidence>
<dbReference type="GO" id="GO:0008270">
    <property type="term" value="F:zinc ion binding"/>
    <property type="evidence" value="ECO:0007669"/>
    <property type="project" value="UniProtKB-KW"/>
</dbReference>
<keyword evidence="4" id="KW-0547">Nucleotide-binding</keyword>
<evidence type="ECO:0000256" key="3">
    <source>
        <dbReference type="ARBA" id="ARBA00022723"/>
    </source>
</evidence>
<feature type="compositionally biased region" description="Basic residues" evidence="11">
    <location>
        <begin position="730"/>
        <end position="739"/>
    </location>
</feature>
<feature type="compositionally biased region" description="Basic and acidic residues" evidence="11">
    <location>
        <begin position="521"/>
        <end position="540"/>
    </location>
</feature>
<reference evidence="13" key="2">
    <citation type="submission" date="2020-06" db="EMBL/GenBank/DDBJ databases">
        <authorList>
            <person name="Sheffer M."/>
        </authorList>
    </citation>
    <scope>NUCLEOTIDE SEQUENCE</scope>
</reference>
<dbReference type="Gene3D" id="3.30.40.10">
    <property type="entry name" value="Zinc/RING finger domain, C3HC4 (zinc finger)"/>
    <property type="match status" value="1"/>
</dbReference>
<comment type="subcellular location">
    <subcellularLocation>
        <location evidence="1">Nucleus</location>
    </subcellularLocation>
</comment>
<keyword evidence="8" id="KW-0067">ATP-binding</keyword>
<dbReference type="AlphaFoldDB" id="A0A8T0E920"/>